<dbReference type="InterPro" id="IPR005467">
    <property type="entry name" value="His_kinase_dom"/>
</dbReference>
<dbReference type="PROSITE" id="PS50109">
    <property type="entry name" value="HIS_KIN"/>
    <property type="match status" value="1"/>
</dbReference>
<dbReference type="KEGG" id="cari:FNU76_01505"/>
<dbReference type="GO" id="GO:0000155">
    <property type="term" value="F:phosphorelay sensor kinase activity"/>
    <property type="evidence" value="ECO:0007669"/>
    <property type="project" value="InterPro"/>
</dbReference>
<feature type="domain" description="Histidine kinase" evidence="5">
    <location>
        <begin position="387"/>
        <end position="598"/>
    </location>
</feature>
<feature type="domain" description="Response regulatory" evidence="6">
    <location>
        <begin position="242"/>
        <end position="358"/>
    </location>
</feature>
<dbReference type="OrthoDB" id="9808843at2"/>
<dbReference type="PROSITE" id="PS50110">
    <property type="entry name" value="RESPONSE_REGULATORY"/>
    <property type="match status" value="2"/>
</dbReference>
<feature type="modified residue" description="4-aspartylphosphate" evidence="4">
    <location>
        <position position="138"/>
    </location>
</feature>
<dbReference type="SUPFAM" id="SSF55874">
    <property type="entry name" value="ATPase domain of HSP90 chaperone/DNA topoisomerase II/histidine kinase"/>
    <property type="match status" value="1"/>
</dbReference>
<dbReference type="PANTHER" id="PTHR43547:SF2">
    <property type="entry name" value="HYBRID SIGNAL TRANSDUCTION HISTIDINE KINASE C"/>
    <property type="match status" value="1"/>
</dbReference>
<dbReference type="PANTHER" id="PTHR43547">
    <property type="entry name" value="TWO-COMPONENT HISTIDINE KINASE"/>
    <property type="match status" value="1"/>
</dbReference>
<dbReference type="Gene3D" id="1.10.287.130">
    <property type="match status" value="1"/>
</dbReference>
<evidence type="ECO:0000313" key="8">
    <source>
        <dbReference type="Proteomes" id="UP000317550"/>
    </source>
</evidence>
<evidence type="ECO:0000256" key="3">
    <source>
        <dbReference type="ARBA" id="ARBA00022553"/>
    </source>
</evidence>
<keyword evidence="3 4" id="KW-0597">Phosphoprotein</keyword>
<dbReference type="Pfam" id="PF00512">
    <property type="entry name" value="HisKA"/>
    <property type="match status" value="1"/>
</dbReference>
<dbReference type="EMBL" id="CP041730">
    <property type="protein sequence ID" value="QDQ25136.1"/>
    <property type="molecule type" value="Genomic_DNA"/>
</dbReference>
<evidence type="ECO:0000256" key="2">
    <source>
        <dbReference type="ARBA" id="ARBA00012438"/>
    </source>
</evidence>
<dbReference type="SUPFAM" id="SSF52172">
    <property type="entry name" value="CheY-like"/>
    <property type="match status" value="2"/>
</dbReference>
<dbReference type="InterPro" id="IPR036097">
    <property type="entry name" value="HisK_dim/P_sf"/>
</dbReference>
<keyword evidence="8" id="KW-1185">Reference proteome</keyword>
<dbReference type="CDD" id="cd19920">
    <property type="entry name" value="REC_PA4781-like"/>
    <property type="match status" value="1"/>
</dbReference>
<dbReference type="InterPro" id="IPR003594">
    <property type="entry name" value="HATPase_dom"/>
</dbReference>
<feature type="domain" description="Response regulatory" evidence="6">
    <location>
        <begin position="88"/>
        <end position="205"/>
    </location>
</feature>
<dbReference type="EC" id="2.7.13.3" evidence="2"/>
<dbReference type="InterPro" id="IPR011006">
    <property type="entry name" value="CheY-like_superfamily"/>
</dbReference>
<dbReference type="InterPro" id="IPR003661">
    <property type="entry name" value="HisK_dim/P_dom"/>
</dbReference>
<protein>
    <recommendedName>
        <fullName evidence="2">histidine kinase</fullName>
        <ecNumber evidence="2">2.7.13.3</ecNumber>
    </recommendedName>
</protein>
<dbReference type="Pfam" id="PF02518">
    <property type="entry name" value="HATPase_c"/>
    <property type="match status" value="1"/>
</dbReference>
<dbReference type="SMART" id="SM00388">
    <property type="entry name" value="HisKA"/>
    <property type="match status" value="1"/>
</dbReference>
<dbReference type="Pfam" id="PF00072">
    <property type="entry name" value="Response_reg"/>
    <property type="match status" value="2"/>
</dbReference>
<dbReference type="InterPro" id="IPR001789">
    <property type="entry name" value="Sig_transdc_resp-reg_receiver"/>
</dbReference>
<accession>A0A516SAG2</accession>
<organism evidence="7 8">
    <name type="scientific">Chitinimonas arctica</name>
    <dbReference type="NCBI Taxonomy" id="2594795"/>
    <lineage>
        <taxon>Bacteria</taxon>
        <taxon>Pseudomonadati</taxon>
        <taxon>Pseudomonadota</taxon>
        <taxon>Betaproteobacteria</taxon>
        <taxon>Neisseriales</taxon>
        <taxon>Chitinibacteraceae</taxon>
        <taxon>Chitinimonas</taxon>
    </lineage>
</organism>
<name>A0A516SAG2_9NEIS</name>
<dbReference type="SMART" id="SM00448">
    <property type="entry name" value="REC"/>
    <property type="match status" value="2"/>
</dbReference>
<reference evidence="8" key="1">
    <citation type="submission" date="2019-07" db="EMBL/GenBank/DDBJ databases">
        <title>Chitinimonas sp. nov., isolated from Ny-Alesund, arctica soil.</title>
        <authorList>
            <person name="Xu Q."/>
            <person name="Peng F."/>
        </authorList>
    </citation>
    <scope>NUCLEOTIDE SEQUENCE [LARGE SCALE GENOMIC DNA]</scope>
    <source>
        <strain evidence="8">R3-44</strain>
    </source>
</reference>
<feature type="modified residue" description="4-aspartylphosphate" evidence="4">
    <location>
        <position position="291"/>
    </location>
</feature>
<gene>
    <name evidence="7" type="ORF">FNU76_01505</name>
</gene>
<evidence type="ECO:0000259" key="5">
    <source>
        <dbReference type="PROSITE" id="PS50109"/>
    </source>
</evidence>
<dbReference type="Proteomes" id="UP000317550">
    <property type="component" value="Chromosome"/>
</dbReference>
<dbReference type="CDD" id="cd00082">
    <property type="entry name" value="HisKA"/>
    <property type="match status" value="1"/>
</dbReference>
<sequence>MDSLSFLWGHERGLLGKHIEGKGCRRFAKRALREYRSPVASRTLVIDPLPRTALPPQNGHHQRCRPFFTAKLVAKRSWRVHRMEKTINILIADDYHQMRLAVQHVLSNMELHNLHQASQGLEARHILESVPISLIIADWNMPGMSGYELLCWCRNDPHYRNVPFILLTAESGRDSLAQAIAAGVSDYLVKPFTAATLRSRIVKLIGGQAEQKPLPPPSLPRVSDTPLLGIDAPSEERLSRASVLVVDDVATNIEVIAGILKSEYAIKVAISGRKALEIANGSTPPDLILLDVMMPEMDGNEVCRQLKSQPATRDIPVIFLTARDQVDDVVDGLALGAVDYVVKPAQPAILKARIRTHLRLSQARRDLLRQNAALADNARLREDIERITHHDLKNPISAISHTAELLLLESDWPDTQRERLQLLDGAARQALDLVTLSLTLYKIEQGQFRLESARINLGRLLETVVQEIKVQFAWKPVEIRLDIPVAQSALGENALCRSVFANLLKNAVEASPDETEVHVQLLRAGGECTITLRNHGVVPLLIREHFFDKYVSHGKSDGTGLGSYSAKLLTEAQGGRISLACDDDAAQTCLTVYLPAAD</sequence>
<dbReference type="Gene3D" id="3.40.50.2300">
    <property type="match status" value="2"/>
</dbReference>
<dbReference type="Gene3D" id="3.30.565.10">
    <property type="entry name" value="Histidine kinase-like ATPase, C-terminal domain"/>
    <property type="match status" value="1"/>
</dbReference>
<dbReference type="InterPro" id="IPR036890">
    <property type="entry name" value="HATPase_C_sf"/>
</dbReference>
<evidence type="ECO:0000313" key="7">
    <source>
        <dbReference type="EMBL" id="QDQ25136.1"/>
    </source>
</evidence>
<evidence type="ECO:0000259" key="6">
    <source>
        <dbReference type="PROSITE" id="PS50110"/>
    </source>
</evidence>
<dbReference type="AlphaFoldDB" id="A0A516SAG2"/>
<evidence type="ECO:0000256" key="4">
    <source>
        <dbReference type="PROSITE-ProRule" id="PRU00169"/>
    </source>
</evidence>
<evidence type="ECO:0000256" key="1">
    <source>
        <dbReference type="ARBA" id="ARBA00000085"/>
    </source>
</evidence>
<dbReference type="SUPFAM" id="SSF47384">
    <property type="entry name" value="Homodimeric domain of signal transducing histidine kinase"/>
    <property type="match status" value="1"/>
</dbReference>
<comment type="catalytic activity">
    <reaction evidence="1">
        <text>ATP + protein L-histidine = ADP + protein N-phospho-L-histidine.</text>
        <dbReference type="EC" id="2.7.13.3"/>
    </reaction>
</comment>
<proteinExistence type="predicted"/>
<dbReference type="SMART" id="SM00387">
    <property type="entry name" value="HATPase_c"/>
    <property type="match status" value="1"/>
</dbReference>